<dbReference type="PANTHER" id="PTHR47135:SF1">
    <property type="entry name" value="FIBRONECTIN TYPE III DOMAIN-CONTAINING PROTEIN 7"/>
    <property type="match status" value="1"/>
</dbReference>
<protein>
    <recommendedName>
        <fullName evidence="2">Fibronectin type-III domain-containing protein</fullName>
    </recommendedName>
</protein>
<feature type="signal peptide" evidence="1">
    <location>
        <begin position="1"/>
        <end position="18"/>
    </location>
</feature>
<dbReference type="EMBL" id="CAESAQ020000034">
    <property type="protein sequence ID" value="CAB5497191.1"/>
    <property type="molecule type" value="Genomic_DNA"/>
</dbReference>
<feature type="chain" id="PRO_5034339648" description="Fibronectin type-III domain-containing protein" evidence="1">
    <location>
        <begin position="19"/>
        <end position="1101"/>
    </location>
</feature>
<dbReference type="InterPro" id="IPR036365">
    <property type="entry name" value="PGBD-like_sf"/>
</dbReference>
<dbReference type="SUPFAM" id="SSF49265">
    <property type="entry name" value="Fibronectin type III"/>
    <property type="match status" value="2"/>
</dbReference>
<evidence type="ECO:0000313" key="4">
    <source>
        <dbReference type="Proteomes" id="UP000643672"/>
    </source>
</evidence>
<sequence length="1101" mass="122366">MILKTLVTILILTLAACGGGENGSSSGGGNNNQNLNTGVFVDSEVEGLEYFTSSGITGLTNSKGEFNYANNDIVAFKLGNLSLGSVGVSSDNNIVMPSSLLNSYGQLRYDNRVNIGTNIGILLQSIDNDRNHDNGIQIPQYFRDRFNSDNLLDLKASSDIFGNKLELYLNGLPSINDSIVRENIAKSLKEKCTIIFGNLKAKNQPDCNDMADNLLLAIYAERYANIARNYEYVINDIKAGQNTSENLEKAIKSATDLGASLISIYENKDDMFKLGIETLKAMLTSFREVMNLLDNAEGKESFSAILNIWKLMTDTAFCVSDGRTNIDSCSKAVYDAISIAGNIYKISESDVNKSVQIFLQYSELLKYGAAIHSLAESNRGLLIFLIAIAPENEHAAKILFNTIALAKCGKDVDFSQCVSGIGTSLATTVHDIYASTDFLSKEQAIIKFTRNNVIYALLIHAISENMAGKEGYTKNKILSIINQAIEHNNINPVELDNRSIYNYFITPVMNFFQSEEGAKEDFRNSKVVSSVYDFIKNSPKILKAMKSGLRIGISKNKVSVREAIEFKAVYRAFPSLLDKFQDRSVDLVCNKNGSIFLNEKINLQEEFSKLISFNQTGGFDIECEIILIKGIKINKEYVHINVTDENISTPKKPTLVSPGSSNSPGSILTNLKPTLSWNAVNDATYYKVAIRDVNTGDLVLNKINVVGSSLVVSNSLTARHQYYWNIVACDDAGCGTWAEPLYFQIEGGQDVPSAPNTTGEYITYEAIVIYWDAVDGATKYQLELEDIGNSDIKTVEVTTESGGFTNLISEHDYKIRVKAYNLNGYSDFSPYKNFTTKKNIPDAPSLIIVKVEDLNAIMAWQEVDGADRYRVRVYDLDGNDNRSEYVDKNEIIISNLTAGHRYKVKIKARVNGNYGNYSNYEHFEIAEVSLPLSPSAIYVDENYPYTTIYWAEVFGVDIYDICISEAGNSGDCTSFEKSTSNSKLSLNDSEIDSGKNYKVKIRSRVNNIIGNYSSDKSFSICVSRYLPDAFFYTLQKSENYDDNVEKVQHFLSYLGYSLIIDGYFGDNTYNVVKDYQSKYGLSSDGKVGANTIAHMRNTCYR</sequence>
<proteinExistence type="predicted"/>
<keyword evidence="1" id="KW-0732">Signal</keyword>
<feature type="domain" description="Fibronectin type-III" evidence="2">
    <location>
        <begin position="751"/>
        <end position="839"/>
    </location>
</feature>
<evidence type="ECO:0000259" key="2">
    <source>
        <dbReference type="PROSITE" id="PS50853"/>
    </source>
</evidence>
<reference evidence="3 4" key="1">
    <citation type="submission" date="2020-05" db="EMBL/GenBank/DDBJ databases">
        <authorList>
            <person name="Petersen J."/>
            <person name="Sayavedra L."/>
        </authorList>
    </citation>
    <scope>NUCLEOTIDE SEQUENCE [LARGE SCALE GENOMIC DNA]</scope>
    <source>
        <strain evidence="3">B thermophilus SOXS</strain>
    </source>
</reference>
<dbReference type="Proteomes" id="UP000643672">
    <property type="component" value="Unassembled WGS sequence"/>
</dbReference>
<dbReference type="Pfam" id="PF01471">
    <property type="entry name" value="PG_binding_1"/>
    <property type="match status" value="1"/>
</dbReference>
<dbReference type="CDD" id="cd00063">
    <property type="entry name" value="FN3"/>
    <property type="match status" value="3"/>
</dbReference>
<dbReference type="PANTHER" id="PTHR47135">
    <property type="entry name" value="FIBRONECTIN TYPE III DOMAIN-CONTAINING PROTEIN 7"/>
    <property type="match status" value="1"/>
</dbReference>
<feature type="domain" description="Fibronectin type-III" evidence="2">
    <location>
        <begin position="649"/>
        <end position="748"/>
    </location>
</feature>
<dbReference type="SMART" id="SM00060">
    <property type="entry name" value="FN3"/>
    <property type="match status" value="4"/>
</dbReference>
<dbReference type="AlphaFoldDB" id="A0A8H9CF81"/>
<gene>
    <name evidence="3" type="ORF">THERMOS_642</name>
</gene>
<comment type="caution">
    <text evidence="3">The sequence shown here is derived from an EMBL/GenBank/DDBJ whole genome shotgun (WGS) entry which is preliminary data.</text>
</comment>
<dbReference type="PROSITE" id="PS50853">
    <property type="entry name" value="FN3"/>
    <property type="match status" value="2"/>
</dbReference>
<evidence type="ECO:0000256" key="1">
    <source>
        <dbReference type="SAM" id="SignalP"/>
    </source>
</evidence>
<accession>A0A8H9CF81</accession>
<evidence type="ECO:0000313" key="3">
    <source>
        <dbReference type="EMBL" id="CAB5497191.1"/>
    </source>
</evidence>
<keyword evidence="4" id="KW-1185">Reference proteome</keyword>
<organism evidence="3 4">
    <name type="scientific">Bathymodiolus thermophilus thioautotrophic gill symbiont</name>
    <dbReference type="NCBI Taxonomy" id="2360"/>
    <lineage>
        <taxon>Bacteria</taxon>
        <taxon>Pseudomonadati</taxon>
        <taxon>Pseudomonadota</taxon>
        <taxon>Gammaproteobacteria</taxon>
        <taxon>sulfur-oxidizing symbionts</taxon>
    </lineage>
</organism>
<dbReference type="InterPro" id="IPR036116">
    <property type="entry name" value="FN3_sf"/>
</dbReference>
<name>A0A8H9CF81_9GAMM</name>
<dbReference type="InterPro" id="IPR013783">
    <property type="entry name" value="Ig-like_fold"/>
</dbReference>
<dbReference type="InterPro" id="IPR003961">
    <property type="entry name" value="FN3_dom"/>
</dbReference>
<dbReference type="InterPro" id="IPR036366">
    <property type="entry name" value="PGBDSf"/>
</dbReference>
<dbReference type="Gene3D" id="1.10.101.10">
    <property type="entry name" value="PGBD-like superfamily/PGBD"/>
    <property type="match status" value="1"/>
</dbReference>
<dbReference type="Gene3D" id="2.60.40.10">
    <property type="entry name" value="Immunoglobulins"/>
    <property type="match status" value="3"/>
</dbReference>
<dbReference type="InterPro" id="IPR002477">
    <property type="entry name" value="Peptidoglycan-bd-like"/>
</dbReference>
<dbReference type="SUPFAM" id="SSF47090">
    <property type="entry name" value="PGBD-like"/>
    <property type="match status" value="1"/>
</dbReference>
<dbReference type="RefSeq" id="WP_202762771.1">
    <property type="nucleotide sequence ID" value="NZ_CAESAQ020000034.1"/>
</dbReference>
<dbReference type="PROSITE" id="PS51257">
    <property type="entry name" value="PROKAR_LIPOPROTEIN"/>
    <property type="match status" value="1"/>
</dbReference>